<dbReference type="GO" id="GO:0030638">
    <property type="term" value="P:polyketide metabolic process"/>
    <property type="evidence" value="ECO:0007669"/>
    <property type="project" value="InterPro"/>
</dbReference>
<keyword evidence="2" id="KW-1185">Reference proteome</keyword>
<dbReference type="EMBL" id="LT853702">
    <property type="protein sequence ID" value="SMQ55336.1"/>
    <property type="molecule type" value="Genomic_DNA"/>
</dbReference>
<dbReference type="Proteomes" id="UP000215127">
    <property type="component" value="Chromosome 11"/>
</dbReference>
<dbReference type="Gene3D" id="3.10.450.50">
    <property type="match status" value="1"/>
</dbReference>
<evidence type="ECO:0000313" key="2">
    <source>
        <dbReference type="Proteomes" id="UP000215127"/>
    </source>
</evidence>
<name>A0A1X7S6L3_ZYMT9</name>
<evidence type="ECO:0008006" key="3">
    <source>
        <dbReference type="Google" id="ProtNLM"/>
    </source>
</evidence>
<proteinExistence type="predicted"/>
<dbReference type="AlphaFoldDB" id="A0A1X7S6L3"/>
<reference evidence="1 2" key="1">
    <citation type="submission" date="2016-06" db="EMBL/GenBank/DDBJ databases">
        <authorList>
            <person name="Kjaerup R.B."/>
            <person name="Dalgaard T.S."/>
            <person name="Juul-Madsen H.R."/>
        </authorList>
    </citation>
    <scope>NUCLEOTIDE SEQUENCE [LARGE SCALE GENOMIC DNA]</scope>
</reference>
<sequence length="400" mass="44587">MSAFNTPWFNSQDRSFFNVLNKSKIAHVVLAAETEDFDEETEQQWKDEGFHVQYVPLLKGGDDFINRIHTTGDTFGVSEQYAIVAYGDAASLALEAHTKPNHPKLVAIVAYYPTTIPAVTTKFPFSIQVLVHLAGNEVNVWKQGEVLGIQGKRRRLQKRIDPGIGYGECLKLSYKAYTYTGVQPGFAEHDLDEYDPIADGIAFTRSIACVRKGFRVDNDIEAVRDHHARYMYSGQTDRTMAQVRSYGHVLHTPTLVGGVGSEDLEYFYSELFTPIPANSNTQIRLLSRTIGTDRVVDELFVSLAHSIEIDWLLPGIPPTNRKIEIVIVSIFHVRGDKLESEHLYWDQASVLVQAGLLDSKAVPAALKKKGVKQLPVVGAEGARAIKRGSSRMVNTLIPDE</sequence>
<dbReference type="PANTHER" id="PTHR38436">
    <property type="entry name" value="POLYKETIDE CYCLASE SNOAL-LIKE DOMAIN"/>
    <property type="match status" value="1"/>
</dbReference>
<dbReference type="InterPro" id="IPR009959">
    <property type="entry name" value="Cyclase_SnoaL-like"/>
</dbReference>
<organism evidence="1 2">
    <name type="scientific">Zymoseptoria tritici (strain ST99CH_3D7)</name>
    <dbReference type="NCBI Taxonomy" id="1276538"/>
    <lineage>
        <taxon>Eukaryota</taxon>
        <taxon>Fungi</taxon>
        <taxon>Dikarya</taxon>
        <taxon>Ascomycota</taxon>
        <taxon>Pezizomycotina</taxon>
        <taxon>Dothideomycetes</taxon>
        <taxon>Dothideomycetidae</taxon>
        <taxon>Mycosphaerellales</taxon>
        <taxon>Mycosphaerellaceae</taxon>
        <taxon>Zymoseptoria</taxon>
    </lineage>
</organism>
<accession>A0A1X7S6L3</accession>
<dbReference type="STRING" id="1276538.A0A1X7S6L3"/>
<dbReference type="PANTHER" id="PTHR38436:SF3">
    <property type="entry name" value="CARBOXYMETHYLENEBUTENOLIDASE-RELATED"/>
    <property type="match status" value="1"/>
</dbReference>
<dbReference type="InterPro" id="IPR032710">
    <property type="entry name" value="NTF2-like_dom_sf"/>
</dbReference>
<gene>
    <name evidence="1" type="ORF">ZT3D7_G10491</name>
</gene>
<protein>
    <recommendedName>
        <fullName evidence="3">SnoaL-like domain-containing protein</fullName>
    </recommendedName>
</protein>
<dbReference type="SUPFAM" id="SSF54427">
    <property type="entry name" value="NTF2-like"/>
    <property type="match status" value="1"/>
</dbReference>
<evidence type="ECO:0000313" key="1">
    <source>
        <dbReference type="EMBL" id="SMQ55336.1"/>
    </source>
</evidence>